<sequence>MQAVSLRVHADSSCPAREYEVSHSPPHSTPSLSSARMQYSLSTRRTAHICTCTSTVSRPMHDVRAICTVYVLTLPPSRSSSERGSHLCRARSEVGQSDADPLPGLWRLLYLITFTFSVFLLVVSRVVICSLSVCLSLRRMSLRRLCELAHRRGRRPTPDTRRPTVSFRILVLRTVAHWLARYSSCPPTRLWPRPTISREPRRSGLRSGVYSGDDPRLGLLLRMLGALLNL</sequence>
<gene>
    <name evidence="3" type="ORF">OH76DRAFT_1190699</name>
</gene>
<name>A0A371CTK2_9APHY</name>
<evidence type="ECO:0000313" key="4">
    <source>
        <dbReference type="Proteomes" id="UP000256964"/>
    </source>
</evidence>
<keyword evidence="4" id="KW-1185">Reference proteome</keyword>
<dbReference type="AlphaFoldDB" id="A0A371CTK2"/>
<accession>A0A371CTK2</accession>
<evidence type="ECO:0000256" key="1">
    <source>
        <dbReference type="SAM" id="MobiDB-lite"/>
    </source>
</evidence>
<dbReference type="EMBL" id="KZ857462">
    <property type="protein sequence ID" value="RDX43597.1"/>
    <property type="molecule type" value="Genomic_DNA"/>
</dbReference>
<keyword evidence="2" id="KW-1133">Transmembrane helix</keyword>
<protein>
    <submittedName>
        <fullName evidence="3">Uncharacterized protein</fullName>
    </submittedName>
</protein>
<feature type="compositionally biased region" description="Low complexity" evidence="1">
    <location>
        <begin position="22"/>
        <end position="34"/>
    </location>
</feature>
<feature type="transmembrane region" description="Helical" evidence="2">
    <location>
        <begin position="108"/>
        <end position="135"/>
    </location>
</feature>
<keyword evidence="2" id="KW-0812">Transmembrane</keyword>
<keyword evidence="2" id="KW-0472">Membrane</keyword>
<proteinExistence type="predicted"/>
<organism evidence="3 4">
    <name type="scientific">Lentinus brumalis</name>
    <dbReference type="NCBI Taxonomy" id="2498619"/>
    <lineage>
        <taxon>Eukaryota</taxon>
        <taxon>Fungi</taxon>
        <taxon>Dikarya</taxon>
        <taxon>Basidiomycota</taxon>
        <taxon>Agaricomycotina</taxon>
        <taxon>Agaricomycetes</taxon>
        <taxon>Polyporales</taxon>
        <taxon>Polyporaceae</taxon>
        <taxon>Lentinus</taxon>
    </lineage>
</organism>
<reference evidence="3 4" key="1">
    <citation type="journal article" date="2018" name="Biotechnol. Biofuels">
        <title>Integrative visual omics of the white-rot fungus Polyporus brumalis exposes the biotechnological potential of its oxidative enzymes for delignifying raw plant biomass.</title>
        <authorList>
            <person name="Miyauchi S."/>
            <person name="Rancon A."/>
            <person name="Drula E."/>
            <person name="Hage H."/>
            <person name="Chaduli D."/>
            <person name="Favel A."/>
            <person name="Grisel S."/>
            <person name="Henrissat B."/>
            <person name="Herpoel-Gimbert I."/>
            <person name="Ruiz-Duenas F.J."/>
            <person name="Chevret D."/>
            <person name="Hainaut M."/>
            <person name="Lin J."/>
            <person name="Wang M."/>
            <person name="Pangilinan J."/>
            <person name="Lipzen A."/>
            <person name="Lesage-Meessen L."/>
            <person name="Navarro D."/>
            <person name="Riley R."/>
            <person name="Grigoriev I.V."/>
            <person name="Zhou S."/>
            <person name="Raouche S."/>
            <person name="Rosso M.N."/>
        </authorList>
    </citation>
    <scope>NUCLEOTIDE SEQUENCE [LARGE SCALE GENOMIC DNA]</scope>
    <source>
        <strain evidence="3 4">BRFM 1820</strain>
    </source>
</reference>
<feature type="region of interest" description="Disordered" evidence="1">
    <location>
        <begin position="16"/>
        <end position="35"/>
    </location>
</feature>
<evidence type="ECO:0000256" key="2">
    <source>
        <dbReference type="SAM" id="Phobius"/>
    </source>
</evidence>
<evidence type="ECO:0000313" key="3">
    <source>
        <dbReference type="EMBL" id="RDX43597.1"/>
    </source>
</evidence>
<dbReference type="Proteomes" id="UP000256964">
    <property type="component" value="Unassembled WGS sequence"/>
</dbReference>